<dbReference type="Proteomes" id="UP000030697">
    <property type="component" value="Unassembled WGS sequence"/>
</dbReference>
<protein>
    <submittedName>
        <fullName evidence="1">Uncharacterized protein</fullName>
    </submittedName>
</protein>
<dbReference type="Gene3D" id="3.30.2130.30">
    <property type="match status" value="1"/>
</dbReference>
<gene>
    <name evidence="1" type="ORF">C923_03036</name>
</gene>
<proteinExistence type="predicted"/>
<dbReference type="AlphaFoldDB" id="W7JMX9"/>
<name>W7JMX9_PLAFA</name>
<accession>W7JMX9</accession>
<sequence length="593" mass="70461">MRKCLSSIKAHSNKYSIKCHIYLREWSNNKNKRMYISSLLNYKVEETYKYSCVVPYKNDNIFTLEKQIYDEKYSHVFIDKNIEIESDLYYLYKLLINSRTIEQIRLEVYRSYCAYENNFINDMKKINWNAYIPFSSVLKEPEISITSIKSRLYHTCMIKNIILNIIKRQQQLYIEKNGDENILLKKKKLISSQLSPLKINVLFKYNECKIHINLSNNMNIRIYQAYKNQQSLKSTIIASAIFKLNLFKYINNSKQTYIIDPFCNDGTAILEILSILLTIPNGSPSINYPIFTYPLHSPSTFYNVLNEIIISPLHNMTQLYFLGMDEKKEHIKHANRNLMKFIQTIPLKNDVTGHNDHSSVNINDPRVHTLVGDIKNVTSNQKHNNIYTNKDDNTNYDNTNYDNINYDNINYDNINYDNTNYDNTNYDNTNYDNTNYDNINYDNMNECDDHNSSDSHIKKKTYKQLETLSTQQLKDLFDNEKKIEKISINNKSFLLNNIKFCSFNFLKLNNVIENCIIITNIMNMEKKKILKFEKILLRSYILNAYVFSNEKYKENTQLQFRLIARFISNGQNVIFLQLFNKTKIKRYEDYEEN</sequence>
<evidence type="ECO:0000313" key="1">
    <source>
        <dbReference type="EMBL" id="EWC76299.1"/>
    </source>
</evidence>
<dbReference type="OrthoDB" id="363639at2759"/>
<dbReference type="EMBL" id="KE124590">
    <property type="protein sequence ID" value="EWC76299.1"/>
    <property type="molecule type" value="Genomic_DNA"/>
</dbReference>
<organism evidence="1 2">
    <name type="scientific">Plasmodium falciparum UGT5.1</name>
    <dbReference type="NCBI Taxonomy" id="1237627"/>
    <lineage>
        <taxon>Eukaryota</taxon>
        <taxon>Sar</taxon>
        <taxon>Alveolata</taxon>
        <taxon>Apicomplexa</taxon>
        <taxon>Aconoidasida</taxon>
        <taxon>Haemosporida</taxon>
        <taxon>Plasmodiidae</taxon>
        <taxon>Plasmodium</taxon>
        <taxon>Plasmodium (Laverania)</taxon>
    </lineage>
</organism>
<evidence type="ECO:0000313" key="2">
    <source>
        <dbReference type="Proteomes" id="UP000030697"/>
    </source>
</evidence>
<reference evidence="1 2" key="1">
    <citation type="submission" date="2013-02" db="EMBL/GenBank/DDBJ databases">
        <title>The Genome Sequence of Plasmodium falciparum UGT5.1.</title>
        <authorList>
            <consortium name="The Broad Institute Genome Sequencing Platform"/>
            <consortium name="The Broad Institute Genome Sequencing Center for Infectious Disease"/>
            <person name="Neafsey D."/>
            <person name="Cheeseman I."/>
            <person name="Volkman S."/>
            <person name="Adams J."/>
            <person name="Walker B."/>
            <person name="Young S.K."/>
            <person name="Zeng Q."/>
            <person name="Gargeya S."/>
            <person name="Fitzgerald M."/>
            <person name="Haas B."/>
            <person name="Abouelleil A."/>
            <person name="Alvarado L."/>
            <person name="Arachchi H.M."/>
            <person name="Berlin A.M."/>
            <person name="Chapman S.B."/>
            <person name="Dewar J."/>
            <person name="Goldberg J."/>
            <person name="Griggs A."/>
            <person name="Gujja S."/>
            <person name="Hansen M."/>
            <person name="Howarth C."/>
            <person name="Imamovic A."/>
            <person name="Larimer J."/>
            <person name="McCowan C."/>
            <person name="Murphy C."/>
            <person name="Neiman D."/>
            <person name="Pearson M."/>
            <person name="Priest M."/>
            <person name="Roberts A."/>
            <person name="Saif S."/>
            <person name="Shea T."/>
            <person name="Sisk P."/>
            <person name="Sykes S."/>
            <person name="Wortman J."/>
            <person name="Nusbaum C."/>
            <person name="Birren B."/>
        </authorList>
    </citation>
    <scope>NUCLEOTIDE SEQUENCE [LARGE SCALE GENOMIC DNA]</scope>
    <source>
        <strain evidence="1 2">UGT5.1</strain>
    </source>
</reference>